<dbReference type="AlphaFoldDB" id="A0A6I8QSS4"/>
<sequence>MISIRINAVPLLTGGFSNTSSGILLPSVLSFSLSVKY</sequence>
<proteinExistence type="predicted"/>
<name>A0A6I8QSS4_XENTR</name>
<reference evidence="1" key="2">
    <citation type="submission" date="2020-05" db="UniProtKB">
        <authorList>
            <consortium name="Ensembl"/>
        </authorList>
    </citation>
    <scope>IDENTIFICATION</scope>
</reference>
<evidence type="ECO:0000313" key="1">
    <source>
        <dbReference type="Ensembl" id="ENSXETP00000072677"/>
    </source>
</evidence>
<organism evidence="1">
    <name type="scientific">Xenopus tropicalis</name>
    <name type="common">Western clawed frog</name>
    <name type="synonym">Silurana tropicalis</name>
    <dbReference type="NCBI Taxonomy" id="8364"/>
    <lineage>
        <taxon>Eukaryota</taxon>
        <taxon>Metazoa</taxon>
        <taxon>Chordata</taxon>
        <taxon>Craniata</taxon>
        <taxon>Vertebrata</taxon>
        <taxon>Euteleostomi</taxon>
        <taxon>Amphibia</taxon>
        <taxon>Batrachia</taxon>
        <taxon>Anura</taxon>
        <taxon>Pipoidea</taxon>
        <taxon>Pipidae</taxon>
        <taxon>Xenopodinae</taxon>
        <taxon>Xenopus</taxon>
        <taxon>Silurana</taxon>
    </lineage>
</organism>
<accession>A0A6I8QSS4</accession>
<dbReference type="InParanoid" id="A0A6I8QSS4"/>
<reference evidence="1" key="1">
    <citation type="journal article" date="2010" name="Science">
        <title>The genome of the Western clawed frog Xenopus tropicalis.</title>
        <authorList>
            <person name="Hellsten U."/>
            <person name="Harland R.M."/>
            <person name="Gilchrist M.J."/>
            <person name="Hendrix D."/>
            <person name="Jurka J."/>
            <person name="Kapitonov V."/>
            <person name="Ovcharenko I."/>
            <person name="Putnam N.H."/>
            <person name="Shu S."/>
            <person name="Taher L."/>
            <person name="Blitz I.L."/>
            <person name="Blumberg B."/>
            <person name="Dichmann D.S."/>
            <person name="Dubchak I."/>
            <person name="Amaya E."/>
            <person name="Detter J.C."/>
            <person name="Fletcher R."/>
            <person name="Gerhard D.S."/>
            <person name="Goodstein D."/>
            <person name="Graves T."/>
            <person name="Grigoriev I.V."/>
            <person name="Grimwood J."/>
            <person name="Kawashima T."/>
            <person name="Lindquist E."/>
            <person name="Lucas S.M."/>
            <person name="Mead P.E."/>
            <person name="Mitros T."/>
            <person name="Ogino H."/>
            <person name="Ohta Y."/>
            <person name="Poliakov A.V."/>
            <person name="Pollet N."/>
            <person name="Robert J."/>
            <person name="Salamov A."/>
            <person name="Sater A.K."/>
            <person name="Schmutz J."/>
            <person name="Terry A."/>
            <person name="Vize P.D."/>
            <person name="Warren W.C."/>
            <person name="Wells D."/>
            <person name="Wills A."/>
            <person name="Wilson R.K."/>
            <person name="Zimmerman L.B."/>
            <person name="Zorn A.M."/>
            <person name="Grainger R."/>
            <person name="Grammer T."/>
            <person name="Khokha M.K."/>
            <person name="Richardson P.M."/>
            <person name="Rokhsar D.S."/>
        </authorList>
    </citation>
    <scope>NUCLEOTIDE SEQUENCE [LARGE SCALE GENOMIC DNA]</scope>
    <source>
        <strain evidence="1">Nigerian</strain>
    </source>
</reference>
<protein>
    <submittedName>
        <fullName evidence="1">Uncharacterized protein</fullName>
    </submittedName>
</protein>
<dbReference type="Ensembl" id="ENSXETT00000085409">
    <property type="protein sequence ID" value="ENSXETP00000072677"/>
    <property type="gene ID" value="ENSXETG00000048934"/>
</dbReference>